<evidence type="ECO:0000313" key="2">
    <source>
        <dbReference type="Proteomes" id="UP000294847"/>
    </source>
</evidence>
<sequence length="100" mass="10848">MASRAAARPGEAYAYATLRSEDGTSLLNSGPNFTVMLLEEPKYTYGRPVPGGLATSFDRDELLAVVQLGTSNVIFAYTCVRKNGMGIDELRALINLFLQT</sequence>
<organism evidence="1 2">
    <name type="scientific">Pyricularia oryzae</name>
    <name type="common">Rice blast fungus</name>
    <name type="synonym">Magnaporthe oryzae</name>
    <dbReference type="NCBI Taxonomy" id="318829"/>
    <lineage>
        <taxon>Eukaryota</taxon>
        <taxon>Fungi</taxon>
        <taxon>Dikarya</taxon>
        <taxon>Ascomycota</taxon>
        <taxon>Pezizomycotina</taxon>
        <taxon>Sordariomycetes</taxon>
        <taxon>Sordariomycetidae</taxon>
        <taxon>Magnaporthales</taxon>
        <taxon>Pyriculariaceae</taxon>
        <taxon>Pyricularia</taxon>
    </lineage>
</organism>
<accession>A0A4P7NP06</accession>
<reference evidence="1 2" key="1">
    <citation type="journal article" date="2019" name="Mol. Biol. Evol.">
        <title>Blast fungal genomes show frequent chromosomal changes, gene gains and losses, and effector gene turnover.</title>
        <authorList>
            <person name="Gomez Luciano L.B."/>
            <person name="Jason Tsai I."/>
            <person name="Chuma I."/>
            <person name="Tosa Y."/>
            <person name="Chen Y.H."/>
            <person name="Li J.Y."/>
            <person name="Li M.Y."/>
            <person name="Jade Lu M.Y."/>
            <person name="Nakayashiki H."/>
            <person name="Li W.H."/>
        </authorList>
    </citation>
    <scope>NUCLEOTIDE SEQUENCE [LARGE SCALE GENOMIC DNA]</scope>
    <source>
        <strain evidence="1">MZ5-1-6</strain>
    </source>
</reference>
<dbReference type="EMBL" id="CP034209">
    <property type="protein sequence ID" value="QBZ64051.1"/>
    <property type="molecule type" value="Genomic_DNA"/>
</dbReference>
<evidence type="ECO:0000313" key="1">
    <source>
        <dbReference type="EMBL" id="QBZ64051.1"/>
    </source>
</evidence>
<dbReference type="AlphaFoldDB" id="A0A4P7NP06"/>
<gene>
    <name evidence="1" type="ORF">PoMZ_05742</name>
</gene>
<dbReference type="Proteomes" id="UP000294847">
    <property type="component" value="Chromosome 6"/>
</dbReference>
<proteinExistence type="predicted"/>
<protein>
    <submittedName>
        <fullName evidence="1">Uncharacterized protein</fullName>
    </submittedName>
</protein>
<name>A0A4P7NP06_PYROR</name>